<dbReference type="InParanoid" id="A0A6P6YJX5"/>
<dbReference type="OrthoDB" id="6511028at2759"/>
<reference evidence="2" key="1">
    <citation type="submission" date="2025-08" db="UniProtKB">
        <authorList>
            <consortium name="RefSeq"/>
        </authorList>
    </citation>
    <scope>IDENTIFICATION</scope>
    <source>
        <strain evidence="2">Airmid</strain>
    </source>
</reference>
<accession>A0A6P6YJX5</accession>
<dbReference type="Proteomes" id="UP000515146">
    <property type="component" value="Unplaced"/>
</dbReference>
<proteinExistence type="predicted"/>
<dbReference type="GeneID" id="113799420"/>
<evidence type="ECO:0000313" key="2">
    <source>
        <dbReference type="RefSeq" id="XP_027205843.1"/>
    </source>
</evidence>
<sequence>MDELNISDKIELYKFLIANGFESIDEDLLNQSALANHGKEKIERILNNYRKSTDTAGCLGDLISNLLNMKQHYKCEFFNTAFADIMMIKAESFHNSDNEYCQVYKFIAQLLQGQLSDLSGLNEKSMNIMLTLISDMHSLINSIKSEELLESGSESEEKHENEKQTLETLRSMFKFQRISEFMNPLNISTEMNDQLLRLLLDVETKRIEKPS</sequence>
<protein>
    <submittedName>
        <fullName evidence="2">Uncharacterized protein LOC113799420</fullName>
    </submittedName>
</protein>
<gene>
    <name evidence="2" type="primary">LOC113799420</name>
</gene>
<dbReference type="OMA" id="SEEKHEN"/>
<keyword evidence="1" id="KW-1185">Reference proteome</keyword>
<dbReference type="AlphaFoldDB" id="A0A6P6YJX5"/>
<name>A0A6P6YJX5_DERPT</name>
<evidence type="ECO:0000313" key="1">
    <source>
        <dbReference type="Proteomes" id="UP000515146"/>
    </source>
</evidence>
<dbReference type="KEGG" id="dpte:113799420"/>
<organism evidence="1 2">
    <name type="scientific">Dermatophagoides pteronyssinus</name>
    <name type="common">European house dust mite</name>
    <dbReference type="NCBI Taxonomy" id="6956"/>
    <lineage>
        <taxon>Eukaryota</taxon>
        <taxon>Metazoa</taxon>
        <taxon>Ecdysozoa</taxon>
        <taxon>Arthropoda</taxon>
        <taxon>Chelicerata</taxon>
        <taxon>Arachnida</taxon>
        <taxon>Acari</taxon>
        <taxon>Acariformes</taxon>
        <taxon>Sarcoptiformes</taxon>
        <taxon>Astigmata</taxon>
        <taxon>Psoroptidia</taxon>
        <taxon>Analgoidea</taxon>
        <taxon>Pyroglyphidae</taxon>
        <taxon>Dermatophagoidinae</taxon>
        <taxon>Dermatophagoides</taxon>
    </lineage>
</organism>
<dbReference type="RefSeq" id="XP_027205843.1">
    <property type="nucleotide sequence ID" value="XM_027350042.1"/>
</dbReference>